<dbReference type="AlphaFoldDB" id="A0AAN8ZUL3"/>
<feature type="non-terminal residue" evidence="2">
    <location>
        <position position="1"/>
    </location>
</feature>
<protein>
    <submittedName>
        <fullName evidence="2">Uncharacterized protein</fullName>
    </submittedName>
</protein>
<dbReference type="Proteomes" id="UP001381693">
    <property type="component" value="Unassembled WGS sequence"/>
</dbReference>
<reference evidence="2 3" key="1">
    <citation type="submission" date="2023-11" db="EMBL/GenBank/DDBJ databases">
        <title>Halocaridina rubra genome assembly.</title>
        <authorList>
            <person name="Smith C."/>
        </authorList>
    </citation>
    <scope>NUCLEOTIDE SEQUENCE [LARGE SCALE GENOMIC DNA]</scope>
    <source>
        <strain evidence="2">EP-1</strain>
        <tissue evidence="2">Whole</tissue>
    </source>
</reference>
<feature type="region of interest" description="Disordered" evidence="1">
    <location>
        <begin position="42"/>
        <end position="86"/>
    </location>
</feature>
<keyword evidence="3" id="KW-1185">Reference proteome</keyword>
<accession>A0AAN8ZUL3</accession>
<gene>
    <name evidence="2" type="ORF">SK128_025705</name>
</gene>
<organism evidence="2 3">
    <name type="scientific">Halocaridina rubra</name>
    <name type="common">Hawaiian red shrimp</name>
    <dbReference type="NCBI Taxonomy" id="373956"/>
    <lineage>
        <taxon>Eukaryota</taxon>
        <taxon>Metazoa</taxon>
        <taxon>Ecdysozoa</taxon>
        <taxon>Arthropoda</taxon>
        <taxon>Crustacea</taxon>
        <taxon>Multicrustacea</taxon>
        <taxon>Malacostraca</taxon>
        <taxon>Eumalacostraca</taxon>
        <taxon>Eucarida</taxon>
        <taxon>Decapoda</taxon>
        <taxon>Pleocyemata</taxon>
        <taxon>Caridea</taxon>
        <taxon>Atyoidea</taxon>
        <taxon>Atyidae</taxon>
        <taxon>Halocaridina</taxon>
    </lineage>
</organism>
<name>A0AAN8ZUL3_HALRR</name>
<dbReference type="EMBL" id="JAXCGZ010021433">
    <property type="protein sequence ID" value="KAK7051159.1"/>
    <property type="molecule type" value="Genomic_DNA"/>
</dbReference>
<evidence type="ECO:0000313" key="2">
    <source>
        <dbReference type="EMBL" id="KAK7051159.1"/>
    </source>
</evidence>
<proteinExistence type="predicted"/>
<comment type="caution">
    <text evidence="2">The sequence shown here is derived from an EMBL/GenBank/DDBJ whole genome shotgun (WGS) entry which is preliminary data.</text>
</comment>
<evidence type="ECO:0000313" key="3">
    <source>
        <dbReference type="Proteomes" id="UP001381693"/>
    </source>
</evidence>
<sequence>MGKLPFSEGDKEDDSFACKRCLKERSKVEKSRKREAAKELAELVKTKKQRKEKYPNLRKSVREGNTHKPYNTRGSAAAESAHSEQRRYDEFLKENGVEIKVEPDIDLFVQDNDNDF</sequence>
<feature type="compositionally biased region" description="Basic and acidic residues" evidence="1">
    <location>
        <begin position="52"/>
        <end position="66"/>
    </location>
</feature>
<evidence type="ECO:0000256" key="1">
    <source>
        <dbReference type="SAM" id="MobiDB-lite"/>
    </source>
</evidence>